<proteinExistence type="inferred from homology"/>
<evidence type="ECO:0000256" key="6">
    <source>
        <dbReference type="ARBA" id="ARBA00034312"/>
    </source>
</evidence>
<evidence type="ECO:0000256" key="5">
    <source>
        <dbReference type="ARBA" id="ARBA00023239"/>
    </source>
</evidence>
<keyword evidence="5" id="KW-0456">Lyase</keyword>
<dbReference type="EMBL" id="QMEY01000009">
    <property type="protein sequence ID" value="RBQ18004.1"/>
    <property type="molecule type" value="Genomic_DNA"/>
</dbReference>
<comment type="caution">
    <text evidence="7">The sequence shown here is derived from an EMBL/GenBank/DDBJ whole genome shotgun (WGS) entry which is preliminary data.</text>
</comment>
<keyword evidence="2" id="KW-0349">Heme</keyword>
<keyword evidence="4" id="KW-0408">Iron</keyword>
<dbReference type="AlphaFoldDB" id="A0A366LXG7"/>
<comment type="cofactor">
    <cofactor evidence="1">
        <name>heme b</name>
        <dbReference type="ChEBI" id="CHEBI:60344"/>
    </cofactor>
</comment>
<dbReference type="InterPro" id="IPR025702">
    <property type="entry name" value="OXD"/>
</dbReference>
<evidence type="ECO:0000256" key="1">
    <source>
        <dbReference type="ARBA" id="ARBA00001970"/>
    </source>
</evidence>
<dbReference type="OrthoDB" id="3807625at2"/>
<dbReference type="RefSeq" id="WP_113982604.1">
    <property type="nucleotide sequence ID" value="NZ_QMEY01000009.1"/>
</dbReference>
<keyword evidence="3" id="KW-0479">Metal-binding</keyword>
<dbReference type="Pfam" id="PF13816">
    <property type="entry name" value="Dehydratase_hem"/>
    <property type="match status" value="1"/>
</dbReference>
<dbReference type="GO" id="GO:0016829">
    <property type="term" value="F:lyase activity"/>
    <property type="evidence" value="ECO:0007669"/>
    <property type="project" value="UniProtKB-KW"/>
</dbReference>
<evidence type="ECO:0000313" key="8">
    <source>
        <dbReference type="Proteomes" id="UP000253303"/>
    </source>
</evidence>
<name>A0A366LXG7_9ACTN</name>
<protein>
    <submittedName>
        <fullName evidence="7">Phenylacetaldoxime dehydratase</fullName>
    </submittedName>
</protein>
<sequence length="355" mass="40340">MENTYHITYERSIPERRPDGFQPKNARWSLRWRRPTPTLIAEWLGVQGVEPGGAAARDFLTALRTSMDVPDGPEAWEVFFCPQDETGRPAVVAVAYWTSATAHAAWSCGSRWAGWWHSPARLEDGVGYWRETIVCPYERHETIYSQPHYRIGLGRTRESETVEITTNGYFGAMRDRIPLSAIDPLESPLGVEVVQGPPLDPRGRRIIVHSPLNTSVIRSGQFWHDSEPEQAADYEDALRPKLDRGMDHLEEHASTGTIFLRRLTNLDEHGEPRRETSIYAVLQDIAGLEEWAARHATHKAIYKHQIAKGLEYGPRRDVITWHEVFVLPENNRFEYVNCAPGTGLTRIGPWTTPAA</sequence>
<evidence type="ECO:0000256" key="3">
    <source>
        <dbReference type="ARBA" id="ARBA00022723"/>
    </source>
</evidence>
<dbReference type="Proteomes" id="UP000253303">
    <property type="component" value="Unassembled WGS sequence"/>
</dbReference>
<keyword evidence="8" id="KW-1185">Reference proteome</keyword>
<dbReference type="GO" id="GO:0046872">
    <property type="term" value="F:metal ion binding"/>
    <property type="evidence" value="ECO:0007669"/>
    <property type="project" value="UniProtKB-KW"/>
</dbReference>
<gene>
    <name evidence="7" type="ORF">DP939_21770</name>
</gene>
<accession>A0A366LXG7</accession>
<evidence type="ECO:0000256" key="4">
    <source>
        <dbReference type="ARBA" id="ARBA00023004"/>
    </source>
</evidence>
<reference evidence="7 8" key="1">
    <citation type="submission" date="2018-06" db="EMBL/GenBank/DDBJ databases">
        <title>Sphaerisporangium craniellae sp. nov., isolated from a marine sponge in the South China Sea.</title>
        <authorList>
            <person name="Li L."/>
        </authorList>
    </citation>
    <scope>NUCLEOTIDE SEQUENCE [LARGE SCALE GENOMIC DNA]</scope>
    <source>
        <strain evidence="7 8">LHW63015</strain>
    </source>
</reference>
<evidence type="ECO:0000313" key="7">
    <source>
        <dbReference type="EMBL" id="RBQ18004.1"/>
    </source>
</evidence>
<evidence type="ECO:0000256" key="2">
    <source>
        <dbReference type="ARBA" id="ARBA00022617"/>
    </source>
</evidence>
<organism evidence="7 8">
    <name type="scientific">Spongiactinospora rosea</name>
    <dbReference type="NCBI Taxonomy" id="2248750"/>
    <lineage>
        <taxon>Bacteria</taxon>
        <taxon>Bacillati</taxon>
        <taxon>Actinomycetota</taxon>
        <taxon>Actinomycetes</taxon>
        <taxon>Streptosporangiales</taxon>
        <taxon>Streptosporangiaceae</taxon>
        <taxon>Spongiactinospora</taxon>
    </lineage>
</organism>
<comment type="similarity">
    <text evidence="6">Belongs to the heme-containing dehydratase family.</text>
</comment>